<dbReference type="InterPro" id="IPR049948">
    <property type="entry name" value="Cu_Am_ox_TPQ-bd"/>
</dbReference>
<dbReference type="NCBIfam" id="NF008559">
    <property type="entry name" value="PRK11504.1"/>
    <property type="match status" value="1"/>
</dbReference>
<evidence type="ECO:0000259" key="13">
    <source>
        <dbReference type="Pfam" id="PF01179"/>
    </source>
</evidence>
<dbReference type="SUPFAM" id="SSF54416">
    <property type="entry name" value="Amine oxidase N-terminal region"/>
    <property type="match status" value="2"/>
</dbReference>
<dbReference type="InterPro" id="IPR015798">
    <property type="entry name" value="Cu_amine_oxidase_C"/>
</dbReference>
<comment type="cofactor">
    <cofactor evidence="1">
        <name>Cu cation</name>
        <dbReference type="ChEBI" id="CHEBI:23378"/>
    </cofactor>
</comment>
<comment type="cofactor">
    <cofactor evidence="12">
        <name>Cu cation</name>
        <dbReference type="ChEBI" id="CHEBI:23378"/>
    </cofactor>
    <text evidence="12">Contains 1 topaquinone per subunit.</text>
</comment>
<keyword evidence="17" id="KW-1185">Reference proteome</keyword>
<name>A0ABR4PWU9_9HELO</name>
<sequence length="706" mass="79083">MPFDPLNSIFTPQEPAIMALDRLKSVTKHFTGAGDPPHPFDPLSSVEIETAVAVVRAEHGKLHYNAVTLQEPRKKEMLKWLEDTSKPRPTRIADVVAIAPGGKVFDGLVDLKAGKIVKWERIEGVQPLITMEDLNQVEAVVRKDPKVIEQCVISGVPATDMDKVFCDPWTIGYDHRFGSDVRLQQAIMYYRPHIDDSQYSFPLDFCPIFDADKLAIIHIDIPEVRRPLSKMPPNNYHPAAIEAEGGYRTDIKPINITQPEGVSFKVEGRVIDWQNWKVHVGFNYKEGIVLNNITYNDKGTERPIFYRLSLAEMVVPYGNPEHPHQRKHAFDLGEYGGGYMTNSLSLGCDCKGAIHYMSADFVNRAGESSTIKNAICIHEEDAGILFKHTDFRDESVIVTRGRKLIISHIFTAANYEYCVYWIFHQDGTVQLEIKLTGILNTYVMNPGEDTHGWGTEVYPGVNAHNHQHLFCLRIDPNIDGPNNTVFQVDATQGAGEVGSKENFYGNAFYAEKTKYKTVGEAISDYDGVTSRTWDMANENKLNPYSHKPVSYKLVSRECPKLMPKENSLVWKRAGFARHAVHVTKYDDEQVLPAGRHVPQTSGEPSKGIPEWIADSSASIENTDIVLWHTFGITHFPAPEDFPIMPAEPMTLLLRPRNFFTKNPALDVPPSYCSVPSQVASGKGALDAADKMSKLVVTGTEAQCCQK</sequence>
<comment type="cofactor">
    <cofactor evidence="2">
        <name>Mn(2+)</name>
        <dbReference type="ChEBI" id="CHEBI:29035"/>
    </cofactor>
</comment>
<evidence type="ECO:0000256" key="5">
    <source>
        <dbReference type="ARBA" id="ARBA00011738"/>
    </source>
</evidence>
<evidence type="ECO:0000256" key="11">
    <source>
        <dbReference type="ARBA" id="ARBA00048032"/>
    </source>
</evidence>
<accession>A0ABR4PWU9</accession>
<evidence type="ECO:0000313" key="17">
    <source>
        <dbReference type="Proteomes" id="UP001629113"/>
    </source>
</evidence>
<evidence type="ECO:0000256" key="7">
    <source>
        <dbReference type="ARBA" id="ARBA00022772"/>
    </source>
</evidence>
<evidence type="ECO:0000259" key="14">
    <source>
        <dbReference type="Pfam" id="PF02727"/>
    </source>
</evidence>
<organism evidence="16 17">
    <name type="scientific">Phlyctema vagabunda</name>
    <dbReference type="NCBI Taxonomy" id="108571"/>
    <lineage>
        <taxon>Eukaryota</taxon>
        <taxon>Fungi</taxon>
        <taxon>Dikarya</taxon>
        <taxon>Ascomycota</taxon>
        <taxon>Pezizomycotina</taxon>
        <taxon>Leotiomycetes</taxon>
        <taxon>Helotiales</taxon>
        <taxon>Dermateaceae</taxon>
        <taxon>Phlyctema</taxon>
    </lineage>
</organism>
<evidence type="ECO:0000259" key="15">
    <source>
        <dbReference type="Pfam" id="PF02728"/>
    </source>
</evidence>
<evidence type="ECO:0000256" key="6">
    <source>
        <dbReference type="ARBA" id="ARBA00022723"/>
    </source>
</evidence>
<keyword evidence="7 12" id="KW-0801">TPQ</keyword>
<proteinExistence type="inferred from homology"/>
<dbReference type="InterPro" id="IPR015802">
    <property type="entry name" value="Cu_amine_oxidase_N3"/>
</dbReference>
<evidence type="ECO:0000256" key="10">
    <source>
        <dbReference type="ARBA" id="ARBA00023211"/>
    </source>
</evidence>
<dbReference type="EC" id="1.4.3.-" evidence="12"/>
<dbReference type="PANTHER" id="PTHR10638:SF86">
    <property type="entry name" value="COPPER AMINE OXIDASE 1-RELATED"/>
    <property type="match status" value="1"/>
</dbReference>
<evidence type="ECO:0000256" key="9">
    <source>
        <dbReference type="ARBA" id="ARBA00023008"/>
    </source>
</evidence>
<gene>
    <name evidence="16" type="ORF">PVAG01_01258</name>
</gene>
<comment type="similarity">
    <text evidence="4 12">Belongs to the copper/topaquinone oxidase family.</text>
</comment>
<comment type="subunit">
    <text evidence="5">Homodimer.</text>
</comment>
<evidence type="ECO:0000256" key="2">
    <source>
        <dbReference type="ARBA" id="ARBA00001936"/>
    </source>
</evidence>
<evidence type="ECO:0000256" key="4">
    <source>
        <dbReference type="ARBA" id="ARBA00007983"/>
    </source>
</evidence>
<dbReference type="Gene3D" id="2.70.98.20">
    <property type="entry name" value="Copper amine oxidase, catalytic domain"/>
    <property type="match status" value="1"/>
</dbReference>
<keyword evidence="6 12" id="KW-0479">Metal-binding</keyword>
<evidence type="ECO:0000256" key="8">
    <source>
        <dbReference type="ARBA" id="ARBA00023002"/>
    </source>
</evidence>
<dbReference type="PROSITE" id="PS01165">
    <property type="entry name" value="COPPER_AMINE_OXID_2"/>
    <property type="match status" value="1"/>
</dbReference>
<keyword evidence="8 12" id="KW-0560">Oxidoreductase</keyword>
<feature type="domain" description="Copper amine oxidase catalytic" evidence="13">
    <location>
        <begin position="254"/>
        <end position="665"/>
    </location>
</feature>
<dbReference type="Pfam" id="PF02728">
    <property type="entry name" value="Cu_amine_oxidN3"/>
    <property type="match status" value="1"/>
</dbReference>
<comment type="caution">
    <text evidence="16">The sequence shown here is derived from an EMBL/GenBank/DDBJ whole genome shotgun (WGS) entry which is preliminary data.</text>
</comment>
<protein>
    <recommendedName>
        <fullName evidence="12">Amine oxidase</fullName>
        <ecNumber evidence="12">1.4.3.-</ecNumber>
    </recommendedName>
</protein>
<dbReference type="SUPFAM" id="SSF49998">
    <property type="entry name" value="Amine oxidase catalytic domain"/>
    <property type="match status" value="1"/>
</dbReference>
<dbReference type="PANTHER" id="PTHR10638">
    <property type="entry name" value="COPPER AMINE OXIDASE"/>
    <property type="match status" value="1"/>
</dbReference>
<evidence type="ECO:0000256" key="12">
    <source>
        <dbReference type="RuleBase" id="RU000672"/>
    </source>
</evidence>
<evidence type="ECO:0000256" key="1">
    <source>
        <dbReference type="ARBA" id="ARBA00001935"/>
    </source>
</evidence>
<comment type="catalytic activity">
    <reaction evidence="11">
        <text>a primary methyl amine + O2 + H2O = an aldehyde + H2O2 + NH4(+)</text>
        <dbReference type="Rhea" id="RHEA:16153"/>
        <dbReference type="ChEBI" id="CHEBI:15377"/>
        <dbReference type="ChEBI" id="CHEBI:15379"/>
        <dbReference type="ChEBI" id="CHEBI:16240"/>
        <dbReference type="ChEBI" id="CHEBI:17478"/>
        <dbReference type="ChEBI" id="CHEBI:28938"/>
        <dbReference type="ChEBI" id="CHEBI:228804"/>
        <dbReference type="EC" id="1.4.3.21"/>
    </reaction>
</comment>
<dbReference type="Pfam" id="PF01179">
    <property type="entry name" value="Cu_amine_oxid"/>
    <property type="match status" value="1"/>
</dbReference>
<dbReference type="InterPro" id="IPR000269">
    <property type="entry name" value="Cu_amine_oxidase"/>
</dbReference>
<comment type="PTM">
    <text evidence="12">Topaquinone (TPQ) is generated by copper-dependent autoxidation of a specific tyrosyl residue.</text>
</comment>
<dbReference type="InterPro" id="IPR016182">
    <property type="entry name" value="Cu_amine_oxidase_N-reg"/>
</dbReference>
<dbReference type="InterPro" id="IPR036460">
    <property type="entry name" value="Cu_amine_oxidase_C_sf"/>
</dbReference>
<keyword evidence="10" id="KW-0464">Manganese</keyword>
<feature type="domain" description="Copper amine oxidase N2-terminal" evidence="14">
    <location>
        <begin position="38"/>
        <end position="120"/>
    </location>
</feature>
<dbReference type="InterPro" id="IPR015800">
    <property type="entry name" value="Cu_amine_oxidase_N2"/>
</dbReference>
<dbReference type="Gene3D" id="3.10.450.40">
    <property type="match status" value="2"/>
</dbReference>
<dbReference type="Pfam" id="PF02727">
    <property type="entry name" value="Cu_amine_oxidN2"/>
    <property type="match status" value="1"/>
</dbReference>
<feature type="domain" description="Copper amine oxidase N3-terminal" evidence="15">
    <location>
        <begin position="127"/>
        <end position="228"/>
    </location>
</feature>
<evidence type="ECO:0000313" key="16">
    <source>
        <dbReference type="EMBL" id="KAL3427749.1"/>
    </source>
</evidence>
<keyword evidence="9 12" id="KW-0186">Copper</keyword>
<dbReference type="PROSITE" id="PS01164">
    <property type="entry name" value="COPPER_AMINE_OXID_1"/>
    <property type="match status" value="1"/>
</dbReference>
<dbReference type="InterPro" id="IPR049947">
    <property type="entry name" value="Cu_Am_Ox_Cu-bd"/>
</dbReference>
<comment type="cofactor">
    <cofactor evidence="3">
        <name>Zn(2+)</name>
        <dbReference type="ChEBI" id="CHEBI:29105"/>
    </cofactor>
</comment>
<evidence type="ECO:0000256" key="3">
    <source>
        <dbReference type="ARBA" id="ARBA00001947"/>
    </source>
</evidence>
<dbReference type="Proteomes" id="UP001629113">
    <property type="component" value="Unassembled WGS sequence"/>
</dbReference>
<dbReference type="EMBL" id="JBFCZG010000001">
    <property type="protein sequence ID" value="KAL3427749.1"/>
    <property type="molecule type" value="Genomic_DNA"/>
</dbReference>
<reference evidence="16 17" key="1">
    <citation type="submission" date="2024-06" db="EMBL/GenBank/DDBJ databases">
        <title>Complete genome of Phlyctema vagabunda strain 19-DSS-EL-015.</title>
        <authorList>
            <person name="Fiorenzani C."/>
        </authorList>
    </citation>
    <scope>NUCLEOTIDE SEQUENCE [LARGE SCALE GENOMIC DNA]</scope>
    <source>
        <strain evidence="16 17">19-DSS-EL-015</strain>
    </source>
</reference>